<evidence type="ECO:0000313" key="8">
    <source>
        <dbReference type="EMBL" id="OGG36264.1"/>
    </source>
</evidence>
<dbReference type="GO" id="GO:0008932">
    <property type="term" value="F:lytic endotransglycosylase activity"/>
    <property type="evidence" value="ECO:0007669"/>
    <property type="project" value="UniProtKB-UniRule"/>
</dbReference>
<accession>A0A1F6BH58</accession>
<keyword evidence="1 7" id="KW-1003">Cell membrane</keyword>
<proteinExistence type="inferred from homology"/>
<feature type="site" description="Important for catalytic activity" evidence="7">
    <location>
        <position position="196"/>
    </location>
</feature>
<dbReference type="Gene3D" id="3.30.1490.480">
    <property type="entry name" value="Endolytic murein transglycosylase"/>
    <property type="match status" value="1"/>
</dbReference>
<comment type="function">
    <text evidence="7">Functions as a peptidoglycan terminase that cleaves nascent peptidoglycan strands endolytically to terminate their elongation.</text>
</comment>
<evidence type="ECO:0000256" key="6">
    <source>
        <dbReference type="ARBA" id="ARBA00023316"/>
    </source>
</evidence>
<dbReference type="Proteomes" id="UP000176228">
    <property type="component" value="Unassembled WGS sequence"/>
</dbReference>
<dbReference type="GO" id="GO:0071555">
    <property type="term" value="P:cell wall organization"/>
    <property type="evidence" value="ECO:0007669"/>
    <property type="project" value="UniProtKB-KW"/>
</dbReference>
<gene>
    <name evidence="7" type="primary">mltG</name>
    <name evidence="8" type="ORF">A2968_04385</name>
</gene>
<dbReference type="GO" id="GO:0005886">
    <property type="term" value="C:plasma membrane"/>
    <property type="evidence" value="ECO:0007669"/>
    <property type="project" value="UniProtKB-UniRule"/>
</dbReference>
<keyword evidence="3 7" id="KW-1133">Transmembrane helix</keyword>
<protein>
    <recommendedName>
        <fullName evidence="7">Endolytic murein transglycosylase</fullName>
        <ecNumber evidence="7">4.2.2.29</ecNumber>
    </recommendedName>
    <alternativeName>
        <fullName evidence="7">Peptidoglycan lytic transglycosylase</fullName>
    </alternativeName>
    <alternativeName>
        <fullName evidence="7">Peptidoglycan polymerization terminase</fullName>
    </alternativeName>
</protein>
<reference evidence="8 9" key="1">
    <citation type="journal article" date="2016" name="Nat. Commun.">
        <title>Thousands of microbial genomes shed light on interconnected biogeochemical processes in an aquifer system.</title>
        <authorList>
            <person name="Anantharaman K."/>
            <person name="Brown C.T."/>
            <person name="Hug L.A."/>
            <person name="Sharon I."/>
            <person name="Castelle C.J."/>
            <person name="Probst A.J."/>
            <person name="Thomas B.C."/>
            <person name="Singh A."/>
            <person name="Wilkins M.J."/>
            <person name="Karaoz U."/>
            <person name="Brodie E.L."/>
            <person name="Williams K.H."/>
            <person name="Hubbard S.S."/>
            <person name="Banfield J.F."/>
        </authorList>
    </citation>
    <scope>NUCLEOTIDE SEQUENCE [LARGE SCALE GENOMIC DNA]</scope>
</reference>
<sequence length="313" mass="36123">MFTRFVSLLVLFILIYFAYLISPASLSSEEIRFVVPLNEKQSTTLERVGQAKLVKNQAIFKLISYFLKIPAKIEPGAYKINKKMWLPQIAWILLYEPYQKWAVLPPGLRKEQVAEILSKTFKWDQSITQSFIKQAEEGYLFPDTYLFDSAGTPEDHLNRISNNFNDKFDAKLQKDLLAQDVRNDTAIKIASLIERETGSDEDKPIIAGIIWNRLNTDMKLQIDATSQYILGQPGNWWPRIKPADHKRESPYNTYLFQGLPPGPISNPSLASIKAVVYPAQTDCLYYIHDRNKSIHCSRNYEGHLENIEKYLKN</sequence>
<dbReference type="HAMAP" id="MF_02065">
    <property type="entry name" value="MltG"/>
    <property type="match status" value="1"/>
</dbReference>
<evidence type="ECO:0000256" key="4">
    <source>
        <dbReference type="ARBA" id="ARBA00023136"/>
    </source>
</evidence>
<comment type="caution">
    <text evidence="8">The sequence shown here is derived from an EMBL/GenBank/DDBJ whole genome shotgun (WGS) entry which is preliminary data.</text>
</comment>
<evidence type="ECO:0000256" key="3">
    <source>
        <dbReference type="ARBA" id="ARBA00022989"/>
    </source>
</evidence>
<evidence type="ECO:0000256" key="2">
    <source>
        <dbReference type="ARBA" id="ARBA00022692"/>
    </source>
</evidence>
<dbReference type="AlphaFoldDB" id="A0A1F6BH58"/>
<dbReference type="PANTHER" id="PTHR30518:SF2">
    <property type="entry name" value="ENDOLYTIC MUREIN TRANSGLYCOSYLASE"/>
    <property type="match status" value="1"/>
</dbReference>
<keyword evidence="4 7" id="KW-0472">Membrane</keyword>
<organism evidence="8 9">
    <name type="scientific">Candidatus Gottesmanbacteria bacterium RIFCSPLOWO2_01_FULL_42_22</name>
    <dbReference type="NCBI Taxonomy" id="1798391"/>
    <lineage>
        <taxon>Bacteria</taxon>
        <taxon>Candidatus Gottesmaniibacteriota</taxon>
    </lineage>
</organism>
<dbReference type="Pfam" id="PF02618">
    <property type="entry name" value="YceG"/>
    <property type="match status" value="1"/>
</dbReference>
<keyword evidence="6 7" id="KW-0961">Cell wall biogenesis/degradation</keyword>
<dbReference type="NCBIfam" id="TIGR00247">
    <property type="entry name" value="endolytic transglycosylase MltG"/>
    <property type="match status" value="1"/>
</dbReference>
<evidence type="ECO:0000256" key="5">
    <source>
        <dbReference type="ARBA" id="ARBA00023239"/>
    </source>
</evidence>
<name>A0A1F6BH58_9BACT</name>
<keyword evidence="5 7" id="KW-0456">Lyase</keyword>
<dbReference type="EC" id="4.2.2.29" evidence="7"/>
<comment type="catalytic activity">
    <reaction evidence="7">
        <text>a peptidoglycan chain = a peptidoglycan chain with N-acetyl-1,6-anhydromuramyl-[peptide] at the reducing end + a peptidoglycan chain with N-acetylglucosamine at the non-reducing end.</text>
        <dbReference type="EC" id="4.2.2.29"/>
    </reaction>
</comment>
<dbReference type="EMBL" id="MFJU01000019">
    <property type="protein sequence ID" value="OGG36264.1"/>
    <property type="molecule type" value="Genomic_DNA"/>
</dbReference>
<comment type="similarity">
    <text evidence="7">Belongs to the transglycosylase MltG family.</text>
</comment>
<evidence type="ECO:0000256" key="1">
    <source>
        <dbReference type="ARBA" id="ARBA00022475"/>
    </source>
</evidence>
<dbReference type="STRING" id="1798391.A2968_04385"/>
<evidence type="ECO:0000313" key="9">
    <source>
        <dbReference type="Proteomes" id="UP000176228"/>
    </source>
</evidence>
<evidence type="ECO:0000256" key="7">
    <source>
        <dbReference type="HAMAP-Rule" id="MF_02065"/>
    </source>
</evidence>
<dbReference type="PANTHER" id="PTHR30518">
    <property type="entry name" value="ENDOLYTIC MUREIN TRANSGLYCOSYLASE"/>
    <property type="match status" value="1"/>
</dbReference>
<dbReference type="InterPro" id="IPR003770">
    <property type="entry name" value="MLTG-like"/>
</dbReference>
<keyword evidence="2 7" id="KW-0812">Transmembrane</keyword>
<dbReference type="GO" id="GO:0009252">
    <property type="term" value="P:peptidoglycan biosynthetic process"/>
    <property type="evidence" value="ECO:0007669"/>
    <property type="project" value="UniProtKB-UniRule"/>
</dbReference>